<evidence type="ECO:0000313" key="7">
    <source>
        <dbReference type="Proteomes" id="UP000037773"/>
    </source>
</evidence>
<dbReference type="InterPro" id="IPR016047">
    <property type="entry name" value="M23ase_b-sheet_dom"/>
</dbReference>
<dbReference type="Pfam" id="PF00877">
    <property type="entry name" value="NLPC_P60"/>
    <property type="match status" value="1"/>
</dbReference>
<dbReference type="SUPFAM" id="SSF54001">
    <property type="entry name" value="Cysteine proteinases"/>
    <property type="match status" value="1"/>
</dbReference>
<comment type="caution">
    <text evidence="6">The sequence shown here is derived from an EMBL/GenBank/DDBJ whole genome shotgun (WGS) entry which is preliminary data.</text>
</comment>
<gene>
    <name evidence="6" type="ORF">ADK41_01345</name>
</gene>
<organism evidence="6 7">
    <name type="scientific">Streptomyces caelestis</name>
    <dbReference type="NCBI Taxonomy" id="36816"/>
    <lineage>
        <taxon>Bacteria</taxon>
        <taxon>Bacillati</taxon>
        <taxon>Actinomycetota</taxon>
        <taxon>Actinomycetes</taxon>
        <taxon>Kitasatosporales</taxon>
        <taxon>Streptomycetaceae</taxon>
        <taxon>Streptomyces</taxon>
    </lineage>
</organism>
<dbReference type="RefSeq" id="WP_234318527.1">
    <property type="nucleotide sequence ID" value="NZ_LGCN01000001.1"/>
</dbReference>
<dbReference type="CDD" id="cd13399">
    <property type="entry name" value="Slt35-like"/>
    <property type="match status" value="1"/>
</dbReference>
<name>A0A0M8QRL5_9ACTN</name>
<dbReference type="PROSITE" id="PS51935">
    <property type="entry name" value="NLPC_P60"/>
    <property type="match status" value="1"/>
</dbReference>
<dbReference type="GO" id="GO:0004222">
    <property type="term" value="F:metalloendopeptidase activity"/>
    <property type="evidence" value="ECO:0007669"/>
    <property type="project" value="TreeGrafter"/>
</dbReference>
<dbReference type="PANTHER" id="PTHR21666">
    <property type="entry name" value="PEPTIDASE-RELATED"/>
    <property type="match status" value="1"/>
</dbReference>
<evidence type="ECO:0000259" key="5">
    <source>
        <dbReference type="PROSITE" id="PS51935"/>
    </source>
</evidence>
<keyword evidence="2" id="KW-0645">Protease</keyword>
<dbReference type="SUPFAM" id="SSF51261">
    <property type="entry name" value="Duplicated hybrid motif"/>
    <property type="match status" value="1"/>
</dbReference>
<comment type="similarity">
    <text evidence="1">Belongs to the peptidase C40 family.</text>
</comment>
<dbReference type="InterPro" id="IPR000064">
    <property type="entry name" value="NLP_P60_dom"/>
</dbReference>
<keyword evidence="7" id="KW-1185">Reference proteome</keyword>
<evidence type="ECO:0000256" key="3">
    <source>
        <dbReference type="ARBA" id="ARBA00022801"/>
    </source>
</evidence>
<dbReference type="InterPro" id="IPR050570">
    <property type="entry name" value="Cell_wall_metabolism_enzyme"/>
</dbReference>
<dbReference type="Pfam" id="PF01551">
    <property type="entry name" value="Peptidase_M23"/>
    <property type="match status" value="1"/>
</dbReference>
<dbReference type="Gene3D" id="2.70.70.10">
    <property type="entry name" value="Glucose Permease (Domain IIA)"/>
    <property type="match status" value="1"/>
</dbReference>
<evidence type="ECO:0000256" key="1">
    <source>
        <dbReference type="ARBA" id="ARBA00007074"/>
    </source>
</evidence>
<dbReference type="InterPro" id="IPR008258">
    <property type="entry name" value="Transglycosylase_SLT_dom_1"/>
</dbReference>
<dbReference type="InterPro" id="IPR023346">
    <property type="entry name" value="Lysozyme-like_dom_sf"/>
</dbReference>
<proteinExistence type="inferred from homology"/>
<evidence type="ECO:0000313" key="6">
    <source>
        <dbReference type="EMBL" id="KOT46838.1"/>
    </source>
</evidence>
<dbReference type="CDD" id="cd12797">
    <property type="entry name" value="M23_peptidase"/>
    <property type="match status" value="1"/>
</dbReference>
<dbReference type="Gene3D" id="1.10.530.10">
    <property type="match status" value="1"/>
</dbReference>
<dbReference type="GO" id="GO:0006508">
    <property type="term" value="P:proteolysis"/>
    <property type="evidence" value="ECO:0007669"/>
    <property type="project" value="UniProtKB-KW"/>
</dbReference>
<keyword evidence="4" id="KW-0788">Thiol protease</keyword>
<dbReference type="FunFam" id="2.70.70.10:FF:000013">
    <property type="entry name" value="Peptidase family M23"/>
    <property type="match status" value="1"/>
</dbReference>
<dbReference type="PATRIC" id="fig|36816.3.peg.291"/>
<accession>A0A0M8QRL5</accession>
<reference evidence="6 7" key="1">
    <citation type="submission" date="2015-07" db="EMBL/GenBank/DDBJ databases">
        <authorList>
            <person name="Noorani M."/>
        </authorList>
    </citation>
    <scope>NUCLEOTIDE SEQUENCE [LARGE SCALE GENOMIC DNA]</scope>
    <source>
        <strain evidence="6 7">NRRL B-24567</strain>
    </source>
</reference>
<dbReference type="InterPro" id="IPR011055">
    <property type="entry name" value="Dup_hybrid_motif"/>
</dbReference>
<evidence type="ECO:0000256" key="4">
    <source>
        <dbReference type="ARBA" id="ARBA00022807"/>
    </source>
</evidence>
<evidence type="ECO:0000256" key="2">
    <source>
        <dbReference type="ARBA" id="ARBA00022670"/>
    </source>
</evidence>
<dbReference type="Gene3D" id="3.90.1720.10">
    <property type="entry name" value="endopeptidase domain like (from Nostoc punctiforme)"/>
    <property type="match status" value="1"/>
</dbReference>
<dbReference type="PANTHER" id="PTHR21666:SF270">
    <property type="entry name" value="MUREIN HYDROLASE ACTIVATOR ENVC"/>
    <property type="match status" value="1"/>
</dbReference>
<dbReference type="Pfam" id="PF01464">
    <property type="entry name" value="SLT"/>
    <property type="match status" value="1"/>
</dbReference>
<protein>
    <submittedName>
        <fullName evidence="6">Peptidase M23</fullName>
    </submittedName>
</protein>
<dbReference type="EMBL" id="LGCN01000001">
    <property type="protein sequence ID" value="KOT46838.1"/>
    <property type="molecule type" value="Genomic_DNA"/>
</dbReference>
<dbReference type="Proteomes" id="UP000037773">
    <property type="component" value="Unassembled WGS sequence"/>
</dbReference>
<dbReference type="InterPro" id="IPR038765">
    <property type="entry name" value="Papain-like_cys_pep_sf"/>
</dbReference>
<sequence length="485" mass="51035">MSEQGKSKTLRNVLIAAILSCLLGFGLILSAVLALSSAIGEDNTSSALENAGFGGGLSDTKEIPDWLRPIILDAVARYGCAEVTPSLIAAQLYQESTFRKNPPDGGAGAMGIAQFIPSTWATEGIDANNKGGADPLDPEDAVPSMVAYDCKLADEIRSVPGDVIDNMLAAYNAGGNKVKKYGGIPPYEETRKYVREIRDRAEKWSAPMDGKVSGGLSKVVAAAKEALNTPYVLGGSCKPPFQGAKGCDCSSLVKYAWSKVGVNLPRVTYDQVDIGTKVTSANDLRPGDLIFSGGSASSPEHVSMYIGGGEVIDAPHTGARVRIKPLSFWKGRILIMKRPNYTEPGSGGTSGTWVAPVADDHVGTGYRVSGSMWSSGYHTGVDFPVRTGTATRAVGPGTVVTAGWNNAYGYQVVIKHGDGMYSQYAHHSSLAVVVGQKVKGGDRIGYSGATGNVSGAHLHFEIRTGPEYGSDIDPLAYLRSHGVKI</sequence>
<dbReference type="SUPFAM" id="SSF53955">
    <property type="entry name" value="Lysozyme-like"/>
    <property type="match status" value="1"/>
</dbReference>
<dbReference type="GO" id="GO:0008234">
    <property type="term" value="F:cysteine-type peptidase activity"/>
    <property type="evidence" value="ECO:0007669"/>
    <property type="project" value="UniProtKB-KW"/>
</dbReference>
<feature type="domain" description="NlpC/P60" evidence="5">
    <location>
        <begin position="213"/>
        <end position="340"/>
    </location>
</feature>
<keyword evidence="3" id="KW-0378">Hydrolase</keyword>
<dbReference type="AlphaFoldDB" id="A0A0M8QRL5"/>